<dbReference type="CDD" id="cd03230">
    <property type="entry name" value="ABC_DR_subfamily_A"/>
    <property type="match status" value="1"/>
</dbReference>
<dbReference type="OrthoDB" id="87732at2157"/>
<dbReference type="KEGG" id="hhb:Hhub_3036"/>
<accession>A0A0U5H248</accession>
<dbReference type="EMBL" id="LN831302">
    <property type="protein sequence ID" value="CQH59681.1"/>
    <property type="molecule type" value="Genomic_DNA"/>
</dbReference>
<dbReference type="SUPFAM" id="SSF52540">
    <property type="entry name" value="P-loop containing nucleoside triphosphate hydrolases"/>
    <property type="match status" value="1"/>
</dbReference>
<dbReference type="PANTHER" id="PTHR42711:SF5">
    <property type="entry name" value="ABC TRANSPORTER ATP-BINDING PROTEIN NATA"/>
    <property type="match status" value="1"/>
</dbReference>
<dbReference type="SMART" id="SM00382">
    <property type="entry name" value="AAA"/>
    <property type="match status" value="1"/>
</dbReference>
<sequence length="299" mass="32723">MAAIELRDLTKRYGDLVAVDDVSFEVEAGEVFGFLGPNGAGKTTTLRTLLGMQAPSSGTVSILGHDTTVESQRLDALADTGFLPSNPQFDEQATGREVLDLHESLKGGSRRADLLSRFEPPLDRPVREYSTGNVQKLGIVQAFMHDPDVVVLDEPTSGLDPLLQDRFNEFVRDERERGVTVLFSSHVLSEVRRICDRVAVLRDGELVAVEDVETLLDRSGKVVRARVAGDVPEDAFDISGVSDLARRPIDGATRISFTFTGDVDALVDELDRYPLQELDVEEAPLEDVFLDFYGGGDDA</sequence>
<dbReference type="Proteomes" id="UP000066737">
    <property type="component" value="Chromosome I"/>
</dbReference>
<dbReference type="InterPro" id="IPR003439">
    <property type="entry name" value="ABC_transporter-like_ATP-bd"/>
</dbReference>
<protein>
    <submittedName>
        <fullName evidence="6">ABC-type transport system ATP-binding protein</fullName>
    </submittedName>
</protein>
<dbReference type="InterPro" id="IPR003593">
    <property type="entry name" value="AAA+_ATPase"/>
</dbReference>
<keyword evidence="4 6" id="KW-0067">ATP-binding</keyword>
<gene>
    <name evidence="6" type="ORF">HHUB_3036</name>
</gene>
<dbReference type="STRING" id="1407499.HHUB_3036"/>
<evidence type="ECO:0000259" key="5">
    <source>
        <dbReference type="PROSITE" id="PS50893"/>
    </source>
</evidence>
<dbReference type="PROSITE" id="PS50893">
    <property type="entry name" value="ABC_TRANSPORTER_2"/>
    <property type="match status" value="1"/>
</dbReference>
<dbReference type="InterPro" id="IPR027417">
    <property type="entry name" value="P-loop_NTPase"/>
</dbReference>
<proteinExistence type="inferred from homology"/>
<dbReference type="Gene3D" id="3.40.50.300">
    <property type="entry name" value="P-loop containing nucleotide triphosphate hydrolases"/>
    <property type="match status" value="1"/>
</dbReference>
<dbReference type="GO" id="GO:0005524">
    <property type="term" value="F:ATP binding"/>
    <property type="evidence" value="ECO:0007669"/>
    <property type="project" value="UniProtKB-KW"/>
</dbReference>
<comment type="similarity">
    <text evidence="1">Belongs to the ABC transporter superfamily.</text>
</comment>
<evidence type="ECO:0000313" key="6">
    <source>
        <dbReference type="EMBL" id="CQH59681.1"/>
    </source>
</evidence>
<feature type="domain" description="ABC transporter" evidence="5">
    <location>
        <begin position="4"/>
        <end position="228"/>
    </location>
</feature>
<reference evidence="7" key="1">
    <citation type="journal article" date="2016" name="Environ. Microbiol.">
        <title>The complete genome of a viable archaeum isolated from 123-million-year-old rock salt.</title>
        <authorList>
            <person name="Jaakkola S.T."/>
            <person name="Pfeiffer F."/>
            <person name="Ravantti J.J."/>
            <person name="Guo Q."/>
            <person name="Liu Y."/>
            <person name="Chen X."/>
            <person name="Ma H."/>
            <person name="Yang C."/>
            <person name="Oksanen H.M."/>
            <person name="Bamford D.H."/>
        </authorList>
    </citation>
    <scope>NUCLEOTIDE SEQUENCE</scope>
    <source>
        <strain evidence="7">JI20-1</strain>
    </source>
</reference>
<evidence type="ECO:0000256" key="3">
    <source>
        <dbReference type="ARBA" id="ARBA00022741"/>
    </source>
</evidence>
<name>A0A0U5H248_9EURY</name>
<dbReference type="AlphaFoldDB" id="A0A0U5H248"/>
<dbReference type="PANTHER" id="PTHR42711">
    <property type="entry name" value="ABC TRANSPORTER ATP-BINDING PROTEIN"/>
    <property type="match status" value="1"/>
</dbReference>
<keyword evidence="7" id="KW-1185">Reference proteome</keyword>
<organism evidence="6 7">
    <name type="scientific">Halobacterium hubeiense</name>
    <dbReference type="NCBI Taxonomy" id="1407499"/>
    <lineage>
        <taxon>Archaea</taxon>
        <taxon>Methanobacteriati</taxon>
        <taxon>Methanobacteriota</taxon>
        <taxon>Stenosarchaea group</taxon>
        <taxon>Halobacteria</taxon>
        <taxon>Halobacteriales</taxon>
        <taxon>Halobacteriaceae</taxon>
        <taxon>Halobacterium</taxon>
    </lineage>
</organism>
<dbReference type="RefSeq" id="WP_059057425.1">
    <property type="nucleotide sequence ID" value="NZ_CEML01000001.1"/>
</dbReference>
<evidence type="ECO:0000256" key="1">
    <source>
        <dbReference type="ARBA" id="ARBA00005417"/>
    </source>
</evidence>
<evidence type="ECO:0000256" key="4">
    <source>
        <dbReference type="ARBA" id="ARBA00022840"/>
    </source>
</evidence>
<keyword evidence="3" id="KW-0547">Nucleotide-binding</keyword>
<dbReference type="GO" id="GO:0016887">
    <property type="term" value="F:ATP hydrolysis activity"/>
    <property type="evidence" value="ECO:0007669"/>
    <property type="project" value="InterPro"/>
</dbReference>
<dbReference type="InterPro" id="IPR050763">
    <property type="entry name" value="ABC_transporter_ATP-binding"/>
</dbReference>
<keyword evidence="2" id="KW-0813">Transport</keyword>
<dbReference type="Pfam" id="PF00005">
    <property type="entry name" value="ABC_tran"/>
    <property type="match status" value="1"/>
</dbReference>
<evidence type="ECO:0000256" key="2">
    <source>
        <dbReference type="ARBA" id="ARBA00022448"/>
    </source>
</evidence>
<dbReference type="GeneID" id="26659659"/>
<evidence type="ECO:0000313" key="7">
    <source>
        <dbReference type="Proteomes" id="UP000066737"/>
    </source>
</evidence>